<dbReference type="Pfam" id="PF00359">
    <property type="entry name" value="PTS_EIIA_2"/>
    <property type="match status" value="1"/>
</dbReference>
<keyword evidence="3" id="KW-1185">Reference proteome</keyword>
<name>A0A554S8P8_9ACTN</name>
<dbReference type="OrthoDB" id="3192919at2"/>
<dbReference type="PANTHER" id="PTHR47738:SF3">
    <property type="entry name" value="PHOSPHOTRANSFERASE SYSTEM MANNITOL_FRUCTOSE-SPECIFIC IIA DOMAIN CONTAINING PROTEIN"/>
    <property type="match status" value="1"/>
</dbReference>
<dbReference type="InterPro" id="IPR051541">
    <property type="entry name" value="PTS_SugarTrans_NitroReg"/>
</dbReference>
<dbReference type="RefSeq" id="WP_143913313.1">
    <property type="nucleotide sequence ID" value="NZ_VLNT01000007.1"/>
</dbReference>
<dbReference type="PANTHER" id="PTHR47738">
    <property type="entry name" value="PTS SYSTEM FRUCTOSE-LIKE EIIA COMPONENT-RELATED"/>
    <property type="match status" value="1"/>
</dbReference>
<dbReference type="EMBL" id="VLNT01000007">
    <property type="protein sequence ID" value="TSD62715.1"/>
    <property type="molecule type" value="Genomic_DNA"/>
</dbReference>
<dbReference type="Proteomes" id="UP000316988">
    <property type="component" value="Unassembled WGS sequence"/>
</dbReference>
<protein>
    <submittedName>
        <fullName evidence="2">PTS sugar transporter subunit IIA</fullName>
    </submittedName>
</protein>
<organism evidence="2 3">
    <name type="scientific">Aeromicrobium piscarium</name>
    <dbReference type="NCBI Taxonomy" id="2590901"/>
    <lineage>
        <taxon>Bacteria</taxon>
        <taxon>Bacillati</taxon>
        <taxon>Actinomycetota</taxon>
        <taxon>Actinomycetes</taxon>
        <taxon>Propionibacteriales</taxon>
        <taxon>Nocardioidaceae</taxon>
        <taxon>Aeromicrobium</taxon>
    </lineage>
</organism>
<dbReference type="InterPro" id="IPR016152">
    <property type="entry name" value="PTrfase/Anion_transptr"/>
</dbReference>
<comment type="caution">
    <text evidence="2">The sequence shown here is derived from an EMBL/GenBank/DDBJ whole genome shotgun (WGS) entry which is preliminary data.</text>
</comment>
<feature type="domain" description="PTS EIIA type-2" evidence="1">
    <location>
        <begin position="5"/>
        <end position="152"/>
    </location>
</feature>
<sequence>MNATRLLHPDFVRTGVVASSATDLLRSMAEELRQRGTVKDSFADALLAREEKFPTGLPTAPIGVAIPHTDVEHVNESFVSVARLDRPIAFHQMGANEQTVEVSLVVMLALADSAAQLPMLQSLIGMFSDAATMNALVEAEGSRELHDVFAATIS</sequence>
<dbReference type="CDD" id="cd00211">
    <property type="entry name" value="PTS_IIA_fru"/>
    <property type="match status" value="1"/>
</dbReference>
<proteinExistence type="predicted"/>
<keyword evidence="2" id="KW-0762">Sugar transport</keyword>
<dbReference type="PROSITE" id="PS51094">
    <property type="entry name" value="PTS_EIIA_TYPE_2"/>
    <property type="match status" value="1"/>
</dbReference>
<gene>
    <name evidence="2" type="ORF">FNM00_10045</name>
</gene>
<evidence type="ECO:0000313" key="3">
    <source>
        <dbReference type="Proteomes" id="UP000316988"/>
    </source>
</evidence>
<reference evidence="2 3" key="1">
    <citation type="submission" date="2019-07" db="EMBL/GenBank/DDBJ databases">
        <authorList>
            <person name="Zhao L.H."/>
        </authorList>
    </citation>
    <scope>NUCLEOTIDE SEQUENCE [LARGE SCALE GENOMIC DNA]</scope>
    <source>
        <strain evidence="2 3">Co35</strain>
    </source>
</reference>
<dbReference type="AlphaFoldDB" id="A0A554S8P8"/>
<evidence type="ECO:0000259" key="1">
    <source>
        <dbReference type="PROSITE" id="PS51094"/>
    </source>
</evidence>
<keyword evidence="2" id="KW-0813">Transport</keyword>
<dbReference type="SUPFAM" id="SSF55804">
    <property type="entry name" value="Phoshotransferase/anion transport protein"/>
    <property type="match status" value="1"/>
</dbReference>
<dbReference type="InterPro" id="IPR002178">
    <property type="entry name" value="PTS_EIIA_type-2_dom"/>
</dbReference>
<evidence type="ECO:0000313" key="2">
    <source>
        <dbReference type="EMBL" id="TSD62715.1"/>
    </source>
</evidence>
<dbReference type="Gene3D" id="3.40.930.10">
    <property type="entry name" value="Mannitol-specific EII, Chain A"/>
    <property type="match status" value="1"/>
</dbReference>
<accession>A0A554S8P8</accession>